<dbReference type="EC" id="6.1.1.3" evidence="13"/>
<keyword evidence="10 13" id="KW-0648">Protein biosynthesis</keyword>
<feature type="domain" description="TGS" evidence="15">
    <location>
        <begin position="1"/>
        <end position="65"/>
    </location>
</feature>
<keyword evidence="7 13" id="KW-0862">Zinc</keyword>
<evidence type="ECO:0000256" key="4">
    <source>
        <dbReference type="ARBA" id="ARBA00022598"/>
    </source>
</evidence>
<dbReference type="FunFam" id="3.30.54.20:FF:000002">
    <property type="entry name" value="Threonine--tRNA ligase"/>
    <property type="match status" value="1"/>
</dbReference>
<keyword evidence="2 13" id="KW-0963">Cytoplasm</keyword>
<evidence type="ECO:0000313" key="17">
    <source>
        <dbReference type="Proteomes" id="UP000199488"/>
    </source>
</evidence>
<evidence type="ECO:0000259" key="14">
    <source>
        <dbReference type="PROSITE" id="PS50862"/>
    </source>
</evidence>
<dbReference type="Pfam" id="PF02824">
    <property type="entry name" value="TGS"/>
    <property type="match status" value="1"/>
</dbReference>
<dbReference type="InterPro" id="IPR002320">
    <property type="entry name" value="Thr-tRNA-ligase_IIa"/>
</dbReference>
<evidence type="ECO:0000256" key="6">
    <source>
        <dbReference type="ARBA" id="ARBA00022741"/>
    </source>
</evidence>
<evidence type="ECO:0000256" key="8">
    <source>
        <dbReference type="ARBA" id="ARBA00022840"/>
    </source>
</evidence>
<dbReference type="InterPro" id="IPR004154">
    <property type="entry name" value="Anticodon-bd"/>
</dbReference>
<dbReference type="SMART" id="SM00863">
    <property type="entry name" value="tRNA_SAD"/>
    <property type="match status" value="1"/>
</dbReference>
<dbReference type="InterPro" id="IPR006195">
    <property type="entry name" value="aa-tRNA-synth_II"/>
</dbReference>
<dbReference type="GO" id="GO:0006435">
    <property type="term" value="P:threonyl-tRNA aminoacylation"/>
    <property type="evidence" value="ECO:0007669"/>
    <property type="project" value="UniProtKB-UniRule"/>
</dbReference>
<dbReference type="EMBL" id="FNNC01000004">
    <property type="protein sequence ID" value="SDW69197.1"/>
    <property type="molecule type" value="Genomic_DNA"/>
</dbReference>
<dbReference type="AlphaFoldDB" id="A0A1H2VLM9"/>
<protein>
    <recommendedName>
        <fullName evidence="13">Threonine--tRNA ligase</fullName>
        <ecNumber evidence="13">6.1.1.3</ecNumber>
    </recommendedName>
    <alternativeName>
        <fullName evidence="13">Threonyl-tRNA synthetase</fullName>
        <shortName evidence="13">ThrRS</shortName>
    </alternativeName>
</protein>
<dbReference type="Gene3D" id="3.30.54.20">
    <property type="match status" value="1"/>
</dbReference>
<dbReference type="SUPFAM" id="SSF55186">
    <property type="entry name" value="ThrRS/AlaRS common domain"/>
    <property type="match status" value="1"/>
</dbReference>
<dbReference type="RefSeq" id="WP_091614806.1">
    <property type="nucleotide sequence ID" value="NZ_FNNC01000004.1"/>
</dbReference>
<keyword evidence="6 13" id="KW-0547">Nucleotide-binding</keyword>
<keyword evidence="3 13" id="KW-0820">tRNA-binding</keyword>
<keyword evidence="4 13" id="KW-0436">Ligase</keyword>
<dbReference type="PROSITE" id="PS51880">
    <property type="entry name" value="TGS"/>
    <property type="match status" value="1"/>
</dbReference>
<dbReference type="PRINTS" id="PR01047">
    <property type="entry name" value="TRNASYNTHTHR"/>
</dbReference>
<evidence type="ECO:0000259" key="15">
    <source>
        <dbReference type="PROSITE" id="PS51880"/>
    </source>
</evidence>
<comment type="catalytic activity">
    <reaction evidence="12 13">
        <text>tRNA(Thr) + L-threonine + ATP = L-threonyl-tRNA(Thr) + AMP + diphosphate + H(+)</text>
        <dbReference type="Rhea" id="RHEA:24624"/>
        <dbReference type="Rhea" id="RHEA-COMP:9670"/>
        <dbReference type="Rhea" id="RHEA-COMP:9704"/>
        <dbReference type="ChEBI" id="CHEBI:15378"/>
        <dbReference type="ChEBI" id="CHEBI:30616"/>
        <dbReference type="ChEBI" id="CHEBI:33019"/>
        <dbReference type="ChEBI" id="CHEBI:57926"/>
        <dbReference type="ChEBI" id="CHEBI:78442"/>
        <dbReference type="ChEBI" id="CHEBI:78534"/>
        <dbReference type="ChEBI" id="CHEBI:456215"/>
        <dbReference type="EC" id="6.1.1.3"/>
    </reaction>
</comment>
<proteinExistence type="inferred from homology"/>
<keyword evidence="5 13" id="KW-0479">Metal-binding</keyword>
<dbReference type="FunFam" id="3.30.980.10:FF:000005">
    <property type="entry name" value="Threonyl-tRNA synthetase, mitochondrial"/>
    <property type="match status" value="1"/>
</dbReference>
<dbReference type="InterPro" id="IPR004095">
    <property type="entry name" value="TGS"/>
</dbReference>
<dbReference type="Gene3D" id="3.30.980.10">
    <property type="entry name" value="Threonyl-trna Synthetase, Chain A, domain 2"/>
    <property type="match status" value="1"/>
</dbReference>
<comment type="cofactor">
    <cofactor evidence="13">
        <name>Zn(2+)</name>
        <dbReference type="ChEBI" id="CHEBI:29105"/>
    </cofactor>
    <text evidence="13">Binds 1 zinc ion per subunit.</text>
</comment>
<dbReference type="PANTHER" id="PTHR11451">
    <property type="entry name" value="THREONINE-TRNA LIGASE"/>
    <property type="match status" value="1"/>
</dbReference>
<organism evidence="16 17">
    <name type="scientific">Marinococcus luteus</name>
    <dbReference type="NCBI Taxonomy" id="1122204"/>
    <lineage>
        <taxon>Bacteria</taxon>
        <taxon>Bacillati</taxon>
        <taxon>Bacillota</taxon>
        <taxon>Bacilli</taxon>
        <taxon>Bacillales</taxon>
        <taxon>Bacillaceae</taxon>
        <taxon>Marinococcus</taxon>
    </lineage>
</organism>
<dbReference type="InterPro" id="IPR012675">
    <property type="entry name" value="Beta-grasp_dom_sf"/>
</dbReference>
<dbReference type="STRING" id="1122204.SAMN05421781_2149"/>
<feature type="binding site" evidence="13">
    <location>
        <position position="520"/>
    </location>
    <ligand>
        <name>Zn(2+)</name>
        <dbReference type="ChEBI" id="CHEBI:29105"/>
        <note>catalytic</note>
    </ligand>
</feature>
<dbReference type="Gene3D" id="3.10.20.30">
    <property type="match status" value="1"/>
</dbReference>
<feature type="binding site" evidence="13">
    <location>
        <position position="390"/>
    </location>
    <ligand>
        <name>Zn(2+)</name>
        <dbReference type="ChEBI" id="CHEBI:29105"/>
        <note>catalytic</note>
    </ligand>
</feature>
<dbReference type="InterPro" id="IPR018163">
    <property type="entry name" value="Thr/Ala-tRNA-synth_IIc_edit"/>
</dbReference>
<dbReference type="FunFam" id="3.10.20.30:FF:000005">
    <property type="entry name" value="Threonine--tRNA ligase"/>
    <property type="match status" value="1"/>
</dbReference>
<dbReference type="CDD" id="cd01667">
    <property type="entry name" value="TGS_ThrRS"/>
    <property type="match status" value="1"/>
</dbReference>
<dbReference type="CDD" id="cd00860">
    <property type="entry name" value="ThrRS_anticodon"/>
    <property type="match status" value="1"/>
</dbReference>
<dbReference type="FunFam" id="3.30.930.10:FF:000002">
    <property type="entry name" value="Threonine--tRNA ligase"/>
    <property type="match status" value="1"/>
</dbReference>
<dbReference type="InterPro" id="IPR047246">
    <property type="entry name" value="ThrRS_anticodon"/>
</dbReference>
<evidence type="ECO:0000256" key="9">
    <source>
        <dbReference type="ARBA" id="ARBA00022884"/>
    </source>
</evidence>
<keyword evidence="17" id="KW-1185">Reference proteome</keyword>
<dbReference type="InterPro" id="IPR033728">
    <property type="entry name" value="ThrRS_core"/>
</dbReference>
<evidence type="ECO:0000256" key="10">
    <source>
        <dbReference type="ARBA" id="ARBA00022917"/>
    </source>
</evidence>
<dbReference type="Pfam" id="PF03129">
    <property type="entry name" value="HGTP_anticodon"/>
    <property type="match status" value="1"/>
</dbReference>
<dbReference type="PROSITE" id="PS50862">
    <property type="entry name" value="AA_TRNA_LIGASE_II"/>
    <property type="match status" value="1"/>
</dbReference>
<dbReference type="Gene3D" id="3.30.930.10">
    <property type="entry name" value="Bira Bifunctional Protein, Domain 2"/>
    <property type="match status" value="1"/>
</dbReference>
<dbReference type="Pfam" id="PF00587">
    <property type="entry name" value="tRNA-synt_2b"/>
    <property type="match status" value="1"/>
</dbReference>
<dbReference type="SUPFAM" id="SSF81271">
    <property type="entry name" value="TGS-like"/>
    <property type="match status" value="1"/>
</dbReference>
<evidence type="ECO:0000256" key="5">
    <source>
        <dbReference type="ARBA" id="ARBA00022723"/>
    </source>
</evidence>
<dbReference type="GO" id="GO:0046872">
    <property type="term" value="F:metal ion binding"/>
    <property type="evidence" value="ECO:0007669"/>
    <property type="project" value="UniProtKB-KW"/>
</dbReference>
<sequence>MAEQTITLIFPDGNEKSYDIGTTTEEVAGGISSGLKKSALAGKINGKMVDLRTPLREDGQIEIITYQSPEGLEVLRHSTAHAMAQAVKRLFDDVQLGVGPVIENGFYYDIDMPHQLTPEDLPKIEKEMNKIIDENLEIIREEVFREEAVRFFKELGDELKLELIEDIPEGEQIALYRQGEFVDLCRGVHVPQTSKLKKFKLMNISGAYWRGDSSNKMLQRIYGTAFEKQSQLDDHLKMLEEAKERDHRKIGRELDIFTTSQTVGQGLPLWLPNGATIRRIIERYIVDKEVRLGYDHVYTPVLGSSELYKTSGHWDHYQDDMFPPIEMDNETLVLRPMNCPHHMMVYKNKKHSYRDLPVRIAELGTMHRYEKSGALAGLQRVRAMTLNDGHIFARPDQLKDEFIRAVRLVREVYHDFGIKDYTFRLSYRDPEDKEKYVDDDQMWENSERILKEAMDAIDAEYVEAEGEAAFYGPKLDVQVKTAMGKEETLSTVQIDTHLPERFDLTYVGSDGGEHRPVVVHRGIVSTMERFIAFLLEEYKGALPTWLSPVQVKIIPVSPDVHLDYAKEVEMALQASDVRVEVDTRDEKLGYKIREAQTQKIPYMLVLGDKEQEANAVNVRRYGQQDSESQPLHDFVENVTAAINEYR</sequence>
<dbReference type="Pfam" id="PF07973">
    <property type="entry name" value="tRNA_SAD"/>
    <property type="match status" value="1"/>
</dbReference>
<feature type="domain" description="Aminoacyl-transfer RNA synthetases class-II family profile" evidence="14">
    <location>
        <begin position="234"/>
        <end position="543"/>
    </location>
</feature>
<dbReference type="NCBIfam" id="TIGR00418">
    <property type="entry name" value="thrS"/>
    <property type="match status" value="1"/>
</dbReference>
<dbReference type="InterPro" id="IPR036621">
    <property type="entry name" value="Anticodon-bd_dom_sf"/>
</dbReference>
<dbReference type="InterPro" id="IPR012676">
    <property type="entry name" value="TGS-like"/>
</dbReference>
<dbReference type="PANTHER" id="PTHR11451:SF56">
    <property type="entry name" value="THREONINE--TRNA LIGASE 1"/>
    <property type="match status" value="1"/>
</dbReference>
<feature type="binding site" evidence="13">
    <location>
        <position position="339"/>
    </location>
    <ligand>
        <name>Zn(2+)</name>
        <dbReference type="ChEBI" id="CHEBI:29105"/>
        <note>catalytic</note>
    </ligand>
</feature>
<dbReference type="GO" id="GO:0005737">
    <property type="term" value="C:cytoplasm"/>
    <property type="evidence" value="ECO:0007669"/>
    <property type="project" value="UniProtKB-SubCell"/>
</dbReference>
<reference evidence="16 17" key="1">
    <citation type="submission" date="2016-10" db="EMBL/GenBank/DDBJ databases">
        <authorList>
            <person name="de Groot N.N."/>
        </authorList>
    </citation>
    <scope>NUCLEOTIDE SEQUENCE [LARGE SCALE GENOMIC DNA]</scope>
    <source>
        <strain evidence="16 17">DSM 23126</strain>
    </source>
</reference>
<keyword evidence="11 13" id="KW-0030">Aminoacyl-tRNA synthetase</keyword>
<gene>
    <name evidence="13" type="primary">thrS</name>
    <name evidence="16" type="ORF">SAMN05421781_2149</name>
</gene>
<dbReference type="GO" id="GO:0005524">
    <property type="term" value="F:ATP binding"/>
    <property type="evidence" value="ECO:0007669"/>
    <property type="project" value="UniProtKB-UniRule"/>
</dbReference>
<dbReference type="InterPro" id="IPR045864">
    <property type="entry name" value="aa-tRNA-synth_II/BPL/LPL"/>
</dbReference>
<dbReference type="SUPFAM" id="SSF55681">
    <property type="entry name" value="Class II aaRS and biotin synthetases"/>
    <property type="match status" value="1"/>
</dbReference>
<evidence type="ECO:0000256" key="11">
    <source>
        <dbReference type="ARBA" id="ARBA00023146"/>
    </source>
</evidence>
<evidence type="ECO:0000256" key="2">
    <source>
        <dbReference type="ARBA" id="ARBA00022490"/>
    </source>
</evidence>
<dbReference type="GO" id="GO:0016740">
    <property type="term" value="F:transferase activity"/>
    <property type="evidence" value="ECO:0007669"/>
    <property type="project" value="UniProtKB-ARBA"/>
</dbReference>
<evidence type="ECO:0000256" key="13">
    <source>
        <dbReference type="HAMAP-Rule" id="MF_00184"/>
    </source>
</evidence>
<dbReference type="GO" id="GO:0000049">
    <property type="term" value="F:tRNA binding"/>
    <property type="evidence" value="ECO:0007669"/>
    <property type="project" value="UniProtKB-KW"/>
</dbReference>
<dbReference type="SUPFAM" id="SSF52954">
    <property type="entry name" value="Class II aaRS ABD-related"/>
    <property type="match status" value="1"/>
</dbReference>
<evidence type="ECO:0000256" key="3">
    <source>
        <dbReference type="ARBA" id="ARBA00022555"/>
    </source>
</evidence>
<dbReference type="CDD" id="cd00771">
    <property type="entry name" value="ThrRS_core"/>
    <property type="match status" value="1"/>
</dbReference>
<evidence type="ECO:0000313" key="16">
    <source>
        <dbReference type="EMBL" id="SDW69197.1"/>
    </source>
</evidence>
<comment type="subcellular location">
    <subcellularLocation>
        <location evidence="13">Cytoplasm</location>
    </subcellularLocation>
</comment>
<comment type="caution">
    <text evidence="13">Lacks conserved residue(s) required for the propagation of feature annotation.</text>
</comment>
<dbReference type="Gene3D" id="3.40.50.800">
    <property type="entry name" value="Anticodon-binding domain"/>
    <property type="match status" value="1"/>
</dbReference>
<evidence type="ECO:0000256" key="7">
    <source>
        <dbReference type="ARBA" id="ARBA00022833"/>
    </source>
</evidence>
<keyword evidence="8 13" id="KW-0067">ATP-binding</keyword>
<accession>A0A1H2VLM9</accession>
<dbReference type="HAMAP" id="MF_00184">
    <property type="entry name" value="Thr_tRNA_synth"/>
    <property type="match status" value="1"/>
</dbReference>
<evidence type="ECO:0000256" key="1">
    <source>
        <dbReference type="ARBA" id="ARBA00008226"/>
    </source>
</evidence>
<dbReference type="GO" id="GO:0140096">
    <property type="term" value="F:catalytic activity, acting on a protein"/>
    <property type="evidence" value="ECO:0007669"/>
    <property type="project" value="UniProtKB-ARBA"/>
</dbReference>
<name>A0A1H2VLM9_9BACI</name>
<comment type="subunit">
    <text evidence="13">Homodimer.</text>
</comment>
<dbReference type="InterPro" id="IPR002314">
    <property type="entry name" value="aa-tRNA-synt_IIb"/>
</dbReference>
<keyword evidence="9 13" id="KW-0694">RNA-binding</keyword>
<comment type="similarity">
    <text evidence="1 13">Belongs to the class-II aminoacyl-tRNA synthetase family.</text>
</comment>
<dbReference type="FunFam" id="3.40.50.800:FF:000001">
    <property type="entry name" value="Threonine--tRNA ligase"/>
    <property type="match status" value="1"/>
</dbReference>
<dbReference type="OrthoDB" id="9802304at2"/>
<evidence type="ECO:0000256" key="12">
    <source>
        <dbReference type="ARBA" id="ARBA00049515"/>
    </source>
</evidence>
<dbReference type="GO" id="GO:0004829">
    <property type="term" value="F:threonine-tRNA ligase activity"/>
    <property type="evidence" value="ECO:0007669"/>
    <property type="project" value="UniProtKB-UniRule"/>
</dbReference>
<dbReference type="InterPro" id="IPR012947">
    <property type="entry name" value="tRNA_SAD"/>
</dbReference>
<dbReference type="Proteomes" id="UP000199488">
    <property type="component" value="Unassembled WGS sequence"/>
</dbReference>